<protein>
    <recommendedName>
        <fullName evidence="3">ZU5 domain-containing protein</fullName>
    </recommendedName>
</protein>
<evidence type="ECO:0008006" key="3">
    <source>
        <dbReference type="Google" id="ProtNLM"/>
    </source>
</evidence>
<accession>A0A847SMX0</accession>
<sequence>MTKVKNLLVLFIPLLILASCKKEKAIPEKEVVDNQGKVTPVGSPDGTAESKVIGAAGGTFTTADGKMFITFPEGALTGNNTITIQPITNNVPGGAGKAYRITPHDVNFAQPVKITFTYNQDDLVNTTPQAMSIAYQDSKGVWRTAEGETNDTTQKKVTISTNHFSDWSLFKKLAIVPGISFVDPGSTITLKAIKTLDDDDMVPMPNAPLSDSFPAQIKEWKLAGAGSLVPHNDVATYSAPAAIPDRQPVAVSAELQTKTSKYLLVANIYIGKEGLTFRVDKGPWMHAVSVRGVTAISTPLGVLREFTAVIPGNPTIGDGVIMRWMGHPQKWDVLGWALTFPNFQYSYHENGNSVYYVQYSVPSGTASPGGITFFESDEVAGSYTMGSFNITKSGKTVVPPGGTGIPSFSNHQVEGFYKIKWAGQ</sequence>
<name>A0A847SMX0_9BACT</name>
<dbReference type="PROSITE" id="PS51257">
    <property type="entry name" value="PROKAR_LIPOPROTEIN"/>
    <property type="match status" value="1"/>
</dbReference>
<proteinExistence type="predicted"/>
<comment type="caution">
    <text evidence="1">The sequence shown here is derived from an EMBL/GenBank/DDBJ whole genome shotgun (WGS) entry which is preliminary data.</text>
</comment>
<dbReference type="EMBL" id="JABAHZ010000004">
    <property type="protein sequence ID" value="NLR80585.1"/>
    <property type="molecule type" value="Genomic_DNA"/>
</dbReference>
<organism evidence="1 2">
    <name type="scientific">Chitinophaga eiseniae</name>
    <dbReference type="NCBI Taxonomy" id="634771"/>
    <lineage>
        <taxon>Bacteria</taxon>
        <taxon>Pseudomonadati</taxon>
        <taxon>Bacteroidota</taxon>
        <taxon>Chitinophagia</taxon>
        <taxon>Chitinophagales</taxon>
        <taxon>Chitinophagaceae</taxon>
        <taxon>Chitinophaga</taxon>
    </lineage>
</organism>
<dbReference type="RefSeq" id="WP_168740252.1">
    <property type="nucleotide sequence ID" value="NZ_JABAHZ010000004.1"/>
</dbReference>
<dbReference type="AlphaFoldDB" id="A0A847SMX0"/>
<evidence type="ECO:0000313" key="1">
    <source>
        <dbReference type="EMBL" id="NLR80585.1"/>
    </source>
</evidence>
<dbReference type="Proteomes" id="UP000552864">
    <property type="component" value="Unassembled WGS sequence"/>
</dbReference>
<dbReference type="Gene3D" id="2.60.220.30">
    <property type="match status" value="1"/>
</dbReference>
<gene>
    <name evidence="1" type="ORF">HGH91_18300</name>
</gene>
<reference evidence="1 2" key="1">
    <citation type="submission" date="2020-04" db="EMBL/GenBank/DDBJ databases">
        <authorList>
            <person name="Yin C."/>
        </authorList>
    </citation>
    <scope>NUCLEOTIDE SEQUENCE [LARGE SCALE GENOMIC DNA]</scope>
    <source>
        <strain evidence="1 2">Ak56</strain>
    </source>
</reference>
<evidence type="ECO:0000313" key="2">
    <source>
        <dbReference type="Proteomes" id="UP000552864"/>
    </source>
</evidence>
<keyword evidence="2" id="KW-1185">Reference proteome</keyword>